<evidence type="ECO:0000313" key="2">
    <source>
        <dbReference type="Proteomes" id="UP001140949"/>
    </source>
</evidence>
<reference evidence="1" key="2">
    <citation type="submission" date="2023-04" db="EMBL/GenBank/DDBJ databases">
        <authorList>
            <person name="Bruccoleri R.E."/>
            <person name="Oakeley E.J."/>
            <person name="Faust A.-M."/>
            <person name="Dessus-Babus S."/>
            <person name="Altorfer M."/>
            <person name="Burckhardt D."/>
            <person name="Oertli M."/>
            <person name="Naumann U."/>
            <person name="Petersen F."/>
            <person name="Wong J."/>
        </authorList>
    </citation>
    <scope>NUCLEOTIDE SEQUENCE</scope>
    <source>
        <strain evidence="1">GSM-AAB239-AS_SAM_17_03QT</strain>
        <tissue evidence="1">Leaf</tissue>
    </source>
</reference>
<protein>
    <submittedName>
        <fullName evidence="1">Uncharacterized protein</fullName>
    </submittedName>
</protein>
<comment type="caution">
    <text evidence="1">The sequence shown here is derived from an EMBL/GenBank/DDBJ whole genome shotgun (WGS) entry which is preliminary data.</text>
</comment>
<evidence type="ECO:0000313" key="1">
    <source>
        <dbReference type="EMBL" id="KAJ6849664.1"/>
    </source>
</evidence>
<dbReference type="EMBL" id="JANAVB010003400">
    <property type="protein sequence ID" value="KAJ6849664.1"/>
    <property type="molecule type" value="Genomic_DNA"/>
</dbReference>
<reference evidence="1" key="1">
    <citation type="journal article" date="2023" name="GigaByte">
        <title>Genome assembly of the bearded iris, Iris pallida Lam.</title>
        <authorList>
            <person name="Bruccoleri R.E."/>
            <person name="Oakeley E.J."/>
            <person name="Faust A.M.E."/>
            <person name="Altorfer M."/>
            <person name="Dessus-Babus S."/>
            <person name="Burckhardt D."/>
            <person name="Oertli M."/>
            <person name="Naumann U."/>
            <person name="Petersen F."/>
            <person name="Wong J."/>
        </authorList>
    </citation>
    <scope>NUCLEOTIDE SEQUENCE</scope>
    <source>
        <strain evidence="1">GSM-AAB239-AS_SAM_17_03QT</strain>
    </source>
</reference>
<accession>A0AAX6IA68</accession>
<gene>
    <name evidence="1" type="ORF">M6B38_268120</name>
</gene>
<dbReference type="AlphaFoldDB" id="A0AAX6IA68"/>
<organism evidence="1 2">
    <name type="scientific">Iris pallida</name>
    <name type="common">Sweet iris</name>
    <dbReference type="NCBI Taxonomy" id="29817"/>
    <lineage>
        <taxon>Eukaryota</taxon>
        <taxon>Viridiplantae</taxon>
        <taxon>Streptophyta</taxon>
        <taxon>Embryophyta</taxon>
        <taxon>Tracheophyta</taxon>
        <taxon>Spermatophyta</taxon>
        <taxon>Magnoliopsida</taxon>
        <taxon>Liliopsida</taxon>
        <taxon>Asparagales</taxon>
        <taxon>Iridaceae</taxon>
        <taxon>Iridoideae</taxon>
        <taxon>Irideae</taxon>
        <taxon>Iris</taxon>
    </lineage>
</organism>
<dbReference type="Proteomes" id="UP001140949">
    <property type="component" value="Unassembled WGS sequence"/>
</dbReference>
<keyword evidence="2" id="KW-1185">Reference proteome</keyword>
<proteinExistence type="predicted"/>
<name>A0AAX6IA68_IRIPA</name>
<sequence>MIYNDLLRKLCCASGVAAFGTWKYIHWSTPFRYVNFDSVIRVTTTFGLYQSLPTIDSGDPMYVLSTFGSLPFLFF</sequence>